<evidence type="ECO:0000313" key="2">
    <source>
        <dbReference type="EMBL" id="QRO81356.1"/>
    </source>
</evidence>
<name>A0A892IEF2_9BURK</name>
<feature type="region of interest" description="Disordered" evidence="1">
    <location>
        <begin position="1"/>
        <end position="74"/>
    </location>
</feature>
<proteinExistence type="predicted"/>
<reference evidence="2 3" key="1">
    <citation type="submission" date="2021-02" db="EMBL/GenBank/DDBJ databases">
        <title>FDA dAtabase for Regulatory Grade micrObial Sequences (FDA-ARGOS): Supporting development and validation of Infectious Disease Dx tests.</title>
        <authorList>
            <person name="Minogue T."/>
            <person name="Wolcott M."/>
            <person name="Wasieloski L."/>
            <person name="Aguilar W."/>
            <person name="Moore D."/>
            <person name="Jaissle J."/>
            <person name="Tallon L."/>
            <person name="Sadzewicz L."/>
            <person name="Zhao X."/>
            <person name="Boylan J."/>
            <person name="Ott S."/>
            <person name="Bowen H."/>
            <person name="Vavikolanu K."/>
            <person name="Mehta A."/>
            <person name="Aluvathingal J."/>
            <person name="Nadendla S."/>
            <person name="Yan Y."/>
            <person name="Sichtig H."/>
        </authorList>
    </citation>
    <scope>NUCLEOTIDE SEQUENCE [LARGE SCALE GENOMIC DNA]</scope>
    <source>
        <strain evidence="2 3">FDAARGOS_1272</strain>
    </source>
</reference>
<dbReference type="RefSeq" id="WP_035975706.1">
    <property type="nucleotide sequence ID" value="NZ_CP033839.1"/>
</dbReference>
<evidence type="ECO:0000256" key="1">
    <source>
        <dbReference type="SAM" id="MobiDB-lite"/>
    </source>
</evidence>
<protein>
    <submittedName>
        <fullName evidence="2">Uncharacterized protein</fullName>
    </submittedName>
</protein>
<accession>A0A892IEF2</accession>
<feature type="compositionally biased region" description="Basic and acidic residues" evidence="1">
    <location>
        <begin position="54"/>
        <end position="74"/>
    </location>
</feature>
<sequence>MTRSNSLDTGTRGEDRGDSTPGPEGKRHGTDTPPPRSARDPAEGRAPAPDDGTSADRHGDAARHAPSHERSGGR</sequence>
<feature type="compositionally biased region" description="Basic and acidic residues" evidence="1">
    <location>
        <begin position="11"/>
        <end position="30"/>
    </location>
</feature>
<gene>
    <name evidence="2" type="ORF">I6K02_26725</name>
</gene>
<organism evidence="2 3">
    <name type="scientific">Burkholderia dolosa</name>
    <dbReference type="NCBI Taxonomy" id="152500"/>
    <lineage>
        <taxon>Bacteria</taxon>
        <taxon>Pseudomonadati</taxon>
        <taxon>Pseudomonadota</taxon>
        <taxon>Betaproteobacteria</taxon>
        <taxon>Burkholderiales</taxon>
        <taxon>Burkholderiaceae</taxon>
        <taxon>Burkholderia</taxon>
        <taxon>Burkholderia cepacia complex</taxon>
    </lineage>
</organism>
<keyword evidence="3" id="KW-1185">Reference proteome</keyword>
<dbReference type="AlphaFoldDB" id="A0A892IEF2"/>
<evidence type="ECO:0000313" key="3">
    <source>
        <dbReference type="Proteomes" id="UP000625568"/>
    </source>
</evidence>
<dbReference type="Proteomes" id="UP000625568">
    <property type="component" value="Chromosome 3"/>
</dbReference>
<dbReference type="EMBL" id="CP069484">
    <property type="protein sequence ID" value="QRO81356.1"/>
    <property type="molecule type" value="Genomic_DNA"/>
</dbReference>